<evidence type="ECO:0000256" key="4">
    <source>
        <dbReference type="ARBA" id="ARBA00023004"/>
    </source>
</evidence>
<dbReference type="InterPro" id="IPR007197">
    <property type="entry name" value="rSAM"/>
</dbReference>
<organism evidence="7 8">
    <name type="scientific">Pyruvatibacter mobilis</name>
    <dbReference type="NCBI Taxonomy" id="1712261"/>
    <lineage>
        <taxon>Bacteria</taxon>
        <taxon>Pseudomonadati</taxon>
        <taxon>Pseudomonadota</taxon>
        <taxon>Alphaproteobacteria</taxon>
        <taxon>Hyphomicrobiales</taxon>
        <taxon>Parvibaculaceae</taxon>
        <taxon>Pyruvatibacter</taxon>
    </lineage>
</organism>
<name>A0A845QEN5_9HYPH</name>
<evidence type="ECO:0000313" key="7">
    <source>
        <dbReference type="EMBL" id="NBG96696.1"/>
    </source>
</evidence>
<proteinExistence type="predicted"/>
<dbReference type="Gene3D" id="3.20.20.70">
    <property type="entry name" value="Aldolase class I"/>
    <property type="match status" value="1"/>
</dbReference>
<dbReference type="SUPFAM" id="SSF102114">
    <property type="entry name" value="Radical SAM enzymes"/>
    <property type="match status" value="1"/>
</dbReference>
<sequence length="361" mass="40699">MESIYWVLNWACHRKCTHCYEDRFRPYVRGALEAVVREAEDAFPRIIANLPERMTYLDTSAPDDSEAGFKERRGRIIMAGGEVLLDPVRERVLYPVLEALNARYRNQGGVDISIQTTGDLVTEQILEDLRERGIRMIAISGMDDFHVGMEGDKRKPLIDKLHTMFEKTGYTEHSARTGFGEWQKNDGPTYLFFGATEDAWIGKIWPRGRAWDNGLSRATLKDNFCNAWSGGLGFLNHRYAGSEVSIDPTGDVFPCCLKTKAPIGNVTEEKLTDILDSLVGHPAFEAINMGHPERMGLSHGWDVGTFYEKSKTKDPKGNDYQNLCIGCDRFHEEVLAPVIEDIRQERLRALGVEAGPLVVAK</sequence>
<feature type="domain" description="4Fe4S-binding SPASM" evidence="6">
    <location>
        <begin position="242"/>
        <end position="277"/>
    </location>
</feature>
<evidence type="ECO:0000256" key="2">
    <source>
        <dbReference type="ARBA" id="ARBA00022691"/>
    </source>
</evidence>
<dbReference type="OrthoDB" id="6382128at2"/>
<dbReference type="GO" id="GO:0003824">
    <property type="term" value="F:catalytic activity"/>
    <property type="evidence" value="ECO:0007669"/>
    <property type="project" value="InterPro"/>
</dbReference>
<dbReference type="GeneID" id="300653798"/>
<dbReference type="RefSeq" id="WP_160588729.1">
    <property type="nucleotide sequence ID" value="NZ_BMHN01000001.1"/>
</dbReference>
<keyword evidence="4" id="KW-0408">Iron</keyword>
<dbReference type="InterPro" id="IPR013785">
    <property type="entry name" value="Aldolase_TIM"/>
</dbReference>
<dbReference type="EMBL" id="WXYQ01000011">
    <property type="protein sequence ID" value="NBG96696.1"/>
    <property type="molecule type" value="Genomic_DNA"/>
</dbReference>
<accession>A0A845QEN5</accession>
<evidence type="ECO:0000259" key="6">
    <source>
        <dbReference type="Pfam" id="PF13186"/>
    </source>
</evidence>
<keyword evidence="2" id="KW-0949">S-adenosyl-L-methionine</keyword>
<reference evidence="7 8" key="1">
    <citation type="journal article" date="2016" name="Int. J. Syst. Evol. Microbiol.">
        <title>Pyruvatibacter mobilis gen. nov., sp. nov., a marine bacterium from the culture broth of Picochlorum sp. 122.</title>
        <authorList>
            <person name="Wang G."/>
            <person name="Tang M."/>
            <person name="Wu H."/>
            <person name="Dai S."/>
            <person name="Li T."/>
            <person name="Chen C."/>
            <person name="He H."/>
            <person name="Fan J."/>
            <person name="Xiang W."/>
            <person name="Li X."/>
        </authorList>
    </citation>
    <scope>NUCLEOTIDE SEQUENCE [LARGE SCALE GENOMIC DNA]</scope>
    <source>
        <strain evidence="7 8">GYP-11</strain>
    </source>
</reference>
<keyword evidence="3" id="KW-0479">Metal-binding</keyword>
<dbReference type="SFLD" id="SFLDS00029">
    <property type="entry name" value="Radical_SAM"/>
    <property type="match status" value="1"/>
</dbReference>
<keyword evidence="8" id="KW-1185">Reference proteome</keyword>
<gene>
    <name evidence="7" type="ORF">GTQ45_13225</name>
</gene>
<evidence type="ECO:0000256" key="3">
    <source>
        <dbReference type="ARBA" id="ARBA00022723"/>
    </source>
</evidence>
<evidence type="ECO:0000256" key="1">
    <source>
        <dbReference type="ARBA" id="ARBA00001966"/>
    </source>
</evidence>
<dbReference type="Pfam" id="PF13186">
    <property type="entry name" value="SPASM"/>
    <property type="match status" value="1"/>
</dbReference>
<dbReference type="AlphaFoldDB" id="A0A845QEN5"/>
<dbReference type="InterPro" id="IPR058240">
    <property type="entry name" value="rSAM_sf"/>
</dbReference>
<dbReference type="Proteomes" id="UP000470384">
    <property type="component" value="Unassembled WGS sequence"/>
</dbReference>
<comment type="caution">
    <text evidence="7">The sequence shown here is derived from an EMBL/GenBank/DDBJ whole genome shotgun (WGS) entry which is preliminary data.</text>
</comment>
<protein>
    <submittedName>
        <fullName evidence="7">Radical SAM/SPASM domain-containing protein</fullName>
    </submittedName>
</protein>
<dbReference type="GO" id="GO:0046872">
    <property type="term" value="F:metal ion binding"/>
    <property type="evidence" value="ECO:0007669"/>
    <property type="project" value="UniProtKB-KW"/>
</dbReference>
<dbReference type="InterPro" id="IPR023885">
    <property type="entry name" value="4Fe4S-binding_SPASM_dom"/>
</dbReference>
<evidence type="ECO:0000256" key="5">
    <source>
        <dbReference type="ARBA" id="ARBA00023014"/>
    </source>
</evidence>
<dbReference type="CDD" id="cd21109">
    <property type="entry name" value="SPASM"/>
    <property type="match status" value="1"/>
</dbReference>
<dbReference type="CDD" id="cd01335">
    <property type="entry name" value="Radical_SAM"/>
    <property type="match status" value="1"/>
</dbReference>
<evidence type="ECO:0000313" key="8">
    <source>
        <dbReference type="Proteomes" id="UP000470384"/>
    </source>
</evidence>
<dbReference type="GO" id="GO:0051536">
    <property type="term" value="F:iron-sulfur cluster binding"/>
    <property type="evidence" value="ECO:0007669"/>
    <property type="project" value="UniProtKB-KW"/>
</dbReference>
<keyword evidence="5" id="KW-0411">Iron-sulfur</keyword>
<comment type="cofactor">
    <cofactor evidence="1">
        <name>[4Fe-4S] cluster</name>
        <dbReference type="ChEBI" id="CHEBI:49883"/>
    </cofactor>
</comment>